<sequence>MSPLRSARSAAGTIAHRALTAYAERQPGHGAEGTVTVHSQGGLGNQLFIYAAGLSAARAAGAELRVDVGLHRERDDRPWLLDSLGLPAEVVDLGYAEHPGAGLLEKFRAAPRACSYREPAFSFDQQALAQPAGSCLFGYFQSWRYVEPVSEQMHAHFRRLAEHRAERLAAVDIDPGAVVVHVRRGDYLAAAGYHGLAGAQYYREAVGLLRRCGFSGPLLLLSDDLPLALEELSDLGELVPLAQPGMDAVDELLLMRAAPALVTANSSFSWWGGWSGQRPGRPVVSPRPWFDEPTVSDRDLLPPSWLTLDRRTFSGR</sequence>
<name>A0A420XTZ5_9ACTN</name>
<dbReference type="GO" id="GO:0008107">
    <property type="term" value="F:galactoside 2-alpha-L-fucosyltransferase activity"/>
    <property type="evidence" value="ECO:0007669"/>
    <property type="project" value="InterPro"/>
</dbReference>
<comment type="caution">
    <text evidence="3">The sequence shown here is derived from an EMBL/GenBank/DDBJ whole genome shotgun (WGS) entry which is preliminary data.</text>
</comment>
<keyword evidence="1" id="KW-0328">Glycosyltransferase</keyword>
<dbReference type="GO" id="GO:0005975">
    <property type="term" value="P:carbohydrate metabolic process"/>
    <property type="evidence" value="ECO:0007669"/>
    <property type="project" value="InterPro"/>
</dbReference>
<dbReference type="InterPro" id="IPR002516">
    <property type="entry name" value="Glyco_trans_11"/>
</dbReference>
<organism evidence="3 4">
    <name type="scientific">Motilibacter peucedani</name>
    <dbReference type="NCBI Taxonomy" id="598650"/>
    <lineage>
        <taxon>Bacteria</taxon>
        <taxon>Bacillati</taxon>
        <taxon>Actinomycetota</taxon>
        <taxon>Actinomycetes</taxon>
        <taxon>Motilibacterales</taxon>
        <taxon>Motilibacteraceae</taxon>
        <taxon>Motilibacter</taxon>
    </lineage>
</organism>
<dbReference type="AlphaFoldDB" id="A0A420XTZ5"/>
<gene>
    <name evidence="3" type="ORF">CLV35_0732</name>
</gene>
<protein>
    <submittedName>
        <fullName evidence="3">Glycosyl transferase family 11</fullName>
    </submittedName>
</protein>
<dbReference type="PANTHER" id="PTHR11927:SF9">
    <property type="entry name" value="L-FUCOSYLTRANSFERASE"/>
    <property type="match status" value="1"/>
</dbReference>
<dbReference type="OrthoDB" id="9794601at2"/>
<accession>A0A420XTZ5</accession>
<evidence type="ECO:0000256" key="1">
    <source>
        <dbReference type="ARBA" id="ARBA00022676"/>
    </source>
</evidence>
<dbReference type="Proteomes" id="UP000281955">
    <property type="component" value="Unassembled WGS sequence"/>
</dbReference>
<evidence type="ECO:0000313" key="3">
    <source>
        <dbReference type="EMBL" id="RKS80305.1"/>
    </source>
</evidence>
<dbReference type="GO" id="GO:0016020">
    <property type="term" value="C:membrane"/>
    <property type="evidence" value="ECO:0007669"/>
    <property type="project" value="InterPro"/>
</dbReference>
<evidence type="ECO:0000313" key="4">
    <source>
        <dbReference type="Proteomes" id="UP000281955"/>
    </source>
</evidence>
<dbReference type="RefSeq" id="WP_121192010.1">
    <property type="nucleotide sequence ID" value="NZ_RBWV01000009.1"/>
</dbReference>
<proteinExistence type="predicted"/>
<dbReference type="EMBL" id="RBWV01000009">
    <property type="protein sequence ID" value="RKS80305.1"/>
    <property type="molecule type" value="Genomic_DNA"/>
</dbReference>
<evidence type="ECO:0000256" key="2">
    <source>
        <dbReference type="ARBA" id="ARBA00022679"/>
    </source>
</evidence>
<keyword evidence="4" id="KW-1185">Reference proteome</keyword>
<dbReference type="Pfam" id="PF01531">
    <property type="entry name" value="Glyco_transf_11"/>
    <property type="match status" value="1"/>
</dbReference>
<keyword evidence="2 3" id="KW-0808">Transferase</keyword>
<reference evidence="3 4" key="1">
    <citation type="submission" date="2018-10" db="EMBL/GenBank/DDBJ databases">
        <title>Genomic Encyclopedia of Archaeal and Bacterial Type Strains, Phase II (KMG-II): from individual species to whole genera.</title>
        <authorList>
            <person name="Goeker M."/>
        </authorList>
    </citation>
    <scope>NUCLEOTIDE SEQUENCE [LARGE SCALE GENOMIC DNA]</scope>
    <source>
        <strain evidence="3 4">RP-AC37</strain>
    </source>
</reference>
<dbReference type="InParanoid" id="A0A420XTZ5"/>
<dbReference type="PANTHER" id="PTHR11927">
    <property type="entry name" value="GALACTOSIDE 2-L-FUCOSYLTRANSFERASE"/>
    <property type="match status" value="1"/>
</dbReference>